<dbReference type="InterPro" id="IPR029058">
    <property type="entry name" value="AB_hydrolase_fold"/>
</dbReference>
<proteinExistence type="predicted"/>
<feature type="domain" description="AB hydrolase-1" evidence="2">
    <location>
        <begin position="28"/>
        <end position="262"/>
    </location>
</feature>
<dbReference type="InterPro" id="IPR000073">
    <property type="entry name" value="AB_hydrolase_1"/>
</dbReference>
<dbReference type="PANTHER" id="PTHR37017:SF13">
    <property type="entry name" value="AB HYDROLASE-1 DOMAIN-CONTAINING PROTEIN"/>
    <property type="match status" value="1"/>
</dbReference>
<evidence type="ECO:0000256" key="1">
    <source>
        <dbReference type="SAM" id="MobiDB-lite"/>
    </source>
</evidence>
<protein>
    <recommendedName>
        <fullName evidence="2">AB hydrolase-1 domain-containing protein</fullName>
    </recommendedName>
</protein>
<feature type="region of interest" description="Disordered" evidence="1">
    <location>
        <begin position="1"/>
        <end position="23"/>
    </location>
</feature>
<dbReference type="PANTHER" id="PTHR37017">
    <property type="entry name" value="AB HYDROLASE-1 DOMAIN-CONTAINING PROTEIN-RELATED"/>
    <property type="match status" value="1"/>
</dbReference>
<evidence type="ECO:0000313" key="4">
    <source>
        <dbReference type="Proteomes" id="UP000664534"/>
    </source>
</evidence>
<dbReference type="InterPro" id="IPR052897">
    <property type="entry name" value="Sec-Metab_Biosynth_Hydrolase"/>
</dbReference>
<sequence>MPPNTAVQSGLNPAPPSQTGTSPTKPTILIVHGGYFLPSAWTPFISMLQTAGFDAVCPRLPTCGDVRPPTATLADDVKAVRDVATELFQAGKRIIVLAHSYGGVPASEAIVPALYSSHGASAGVIHLIYLSSWLIPKSHSVQTVLDKYGYLSHVDVDINEDGTAVAKNAPDAFYNDVLPRSRAEALARENVTHNIMVVGGIVEGVPWMDVQSMYVVCERDEALLVRLQRGMVRDAQEAGGKVRVVTLESGHSPFLSRPDELVGIVGKVAAGF</sequence>
<organism evidence="3 4">
    <name type="scientific">Imshaugia aleurites</name>
    <dbReference type="NCBI Taxonomy" id="172621"/>
    <lineage>
        <taxon>Eukaryota</taxon>
        <taxon>Fungi</taxon>
        <taxon>Dikarya</taxon>
        <taxon>Ascomycota</taxon>
        <taxon>Pezizomycotina</taxon>
        <taxon>Lecanoromycetes</taxon>
        <taxon>OSLEUM clade</taxon>
        <taxon>Lecanoromycetidae</taxon>
        <taxon>Lecanorales</taxon>
        <taxon>Lecanorineae</taxon>
        <taxon>Parmeliaceae</taxon>
        <taxon>Imshaugia</taxon>
    </lineage>
</organism>
<dbReference type="AlphaFoldDB" id="A0A8H3FQP8"/>
<keyword evidence="4" id="KW-1185">Reference proteome</keyword>
<dbReference type="OrthoDB" id="408373at2759"/>
<name>A0A8H3FQP8_9LECA</name>
<dbReference type="Proteomes" id="UP000664534">
    <property type="component" value="Unassembled WGS sequence"/>
</dbReference>
<comment type="caution">
    <text evidence="3">The sequence shown here is derived from an EMBL/GenBank/DDBJ whole genome shotgun (WGS) entry which is preliminary data.</text>
</comment>
<dbReference type="SUPFAM" id="SSF53474">
    <property type="entry name" value="alpha/beta-Hydrolases"/>
    <property type="match status" value="1"/>
</dbReference>
<dbReference type="Gene3D" id="3.40.50.1820">
    <property type="entry name" value="alpha/beta hydrolase"/>
    <property type="match status" value="1"/>
</dbReference>
<dbReference type="Pfam" id="PF12697">
    <property type="entry name" value="Abhydrolase_6"/>
    <property type="match status" value="1"/>
</dbReference>
<reference evidence="3" key="1">
    <citation type="submission" date="2021-03" db="EMBL/GenBank/DDBJ databases">
        <authorList>
            <person name="Tagirdzhanova G."/>
        </authorList>
    </citation>
    <scope>NUCLEOTIDE SEQUENCE</scope>
</reference>
<evidence type="ECO:0000313" key="3">
    <source>
        <dbReference type="EMBL" id="CAF9929073.1"/>
    </source>
</evidence>
<evidence type="ECO:0000259" key="2">
    <source>
        <dbReference type="Pfam" id="PF12697"/>
    </source>
</evidence>
<accession>A0A8H3FQP8</accession>
<dbReference type="EMBL" id="CAJPDT010000052">
    <property type="protein sequence ID" value="CAF9929073.1"/>
    <property type="molecule type" value="Genomic_DNA"/>
</dbReference>
<gene>
    <name evidence="3" type="ORF">IMSHALPRED_007807</name>
</gene>